<proteinExistence type="predicted"/>
<dbReference type="STRING" id="929556.Solca_4202"/>
<dbReference type="PANTHER" id="PTHR43464">
    <property type="entry name" value="METHYLTRANSFERASE"/>
    <property type="match status" value="1"/>
</dbReference>
<feature type="domain" description="Methyltransferase" evidence="1">
    <location>
        <begin position="56"/>
        <end position="150"/>
    </location>
</feature>
<dbReference type="eggNOG" id="COG2227">
    <property type="taxonomic scope" value="Bacteria"/>
</dbReference>
<evidence type="ECO:0000259" key="1">
    <source>
        <dbReference type="Pfam" id="PF13649"/>
    </source>
</evidence>
<dbReference type="OrthoDB" id="8385759at2"/>
<accession>H8KLN8</accession>
<dbReference type="AlphaFoldDB" id="H8KLN8"/>
<dbReference type="SUPFAM" id="SSF53335">
    <property type="entry name" value="S-adenosyl-L-methionine-dependent methyltransferases"/>
    <property type="match status" value="1"/>
</dbReference>
<gene>
    <name evidence="2" type="ordered locus">Solca_4202</name>
</gene>
<dbReference type="InterPro" id="IPR041698">
    <property type="entry name" value="Methyltransf_25"/>
</dbReference>
<evidence type="ECO:0000313" key="3">
    <source>
        <dbReference type="Proteomes" id="UP000007590"/>
    </source>
</evidence>
<dbReference type="GO" id="GO:0008168">
    <property type="term" value="F:methyltransferase activity"/>
    <property type="evidence" value="ECO:0007669"/>
    <property type="project" value="UniProtKB-KW"/>
</dbReference>
<dbReference type="Proteomes" id="UP000007590">
    <property type="component" value="Chromosome"/>
</dbReference>
<keyword evidence="2" id="KW-0489">Methyltransferase</keyword>
<dbReference type="RefSeq" id="WP_014682414.1">
    <property type="nucleotide sequence ID" value="NC_017770.1"/>
</dbReference>
<dbReference type="CDD" id="cd02440">
    <property type="entry name" value="AdoMet_MTases"/>
    <property type="match status" value="1"/>
</dbReference>
<dbReference type="PANTHER" id="PTHR43464:SF82">
    <property type="entry name" value="METHYLTRANSFERASE DOMAIN-CONTAINING PROTEIN"/>
    <property type="match status" value="1"/>
</dbReference>
<organism evidence="2 3">
    <name type="scientific">Solitalea canadensis (strain ATCC 29591 / DSM 3403 / JCM 21819 / LMG 8368 / NBRC 15130 / NCIMB 12057 / USAM 9D)</name>
    <name type="common">Flexibacter canadensis</name>
    <dbReference type="NCBI Taxonomy" id="929556"/>
    <lineage>
        <taxon>Bacteria</taxon>
        <taxon>Pseudomonadati</taxon>
        <taxon>Bacteroidota</taxon>
        <taxon>Sphingobacteriia</taxon>
        <taxon>Sphingobacteriales</taxon>
        <taxon>Sphingobacteriaceae</taxon>
        <taxon>Solitalea</taxon>
    </lineage>
</organism>
<keyword evidence="2" id="KW-0808">Transferase</keyword>
<keyword evidence="3" id="KW-1185">Reference proteome</keyword>
<dbReference type="Gene3D" id="3.40.50.150">
    <property type="entry name" value="Vaccinia Virus protein VP39"/>
    <property type="match status" value="1"/>
</dbReference>
<dbReference type="Pfam" id="PF13649">
    <property type="entry name" value="Methyltransf_25"/>
    <property type="match status" value="1"/>
</dbReference>
<dbReference type="InterPro" id="IPR029063">
    <property type="entry name" value="SAM-dependent_MTases_sf"/>
</dbReference>
<dbReference type="KEGG" id="scn:Solca_4202"/>
<dbReference type="EMBL" id="CP003349">
    <property type="protein sequence ID" value="AFD09192.1"/>
    <property type="molecule type" value="Genomic_DNA"/>
</dbReference>
<dbReference type="HOGENOM" id="CLU_065741_0_0_10"/>
<name>H8KLN8_SOLCM</name>
<dbReference type="GO" id="GO:0032259">
    <property type="term" value="P:methylation"/>
    <property type="evidence" value="ECO:0007669"/>
    <property type="project" value="UniProtKB-KW"/>
</dbReference>
<protein>
    <submittedName>
        <fullName evidence="2">Methyltransferase family protein</fullName>
    </submittedName>
</protein>
<reference evidence="2" key="1">
    <citation type="submission" date="2012-02" db="EMBL/GenBank/DDBJ databases">
        <title>The complete genome of Solitalea canadensis DSM 3403.</title>
        <authorList>
            <consortium name="US DOE Joint Genome Institute (JGI-PGF)"/>
            <person name="Lucas S."/>
            <person name="Copeland A."/>
            <person name="Lapidus A."/>
            <person name="Glavina del Rio T."/>
            <person name="Dalin E."/>
            <person name="Tice H."/>
            <person name="Bruce D."/>
            <person name="Goodwin L."/>
            <person name="Pitluck S."/>
            <person name="Peters L."/>
            <person name="Ovchinnikova G."/>
            <person name="Lu M."/>
            <person name="Kyrpides N."/>
            <person name="Mavromatis K."/>
            <person name="Ivanova N."/>
            <person name="Brettin T."/>
            <person name="Detter J.C."/>
            <person name="Han C."/>
            <person name="Larimer F."/>
            <person name="Land M."/>
            <person name="Hauser L."/>
            <person name="Markowitz V."/>
            <person name="Cheng J.-F."/>
            <person name="Hugenholtz P."/>
            <person name="Woyke T."/>
            <person name="Wu D."/>
            <person name="Spring S."/>
            <person name="Schroeder M."/>
            <person name="Kopitz M."/>
            <person name="Brambilla E."/>
            <person name="Klenk H.-P."/>
            <person name="Eisen J.A."/>
        </authorList>
    </citation>
    <scope>NUCLEOTIDE SEQUENCE</scope>
    <source>
        <strain evidence="2">DSM 3403</strain>
    </source>
</reference>
<evidence type="ECO:0000313" key="2">
    <source>
        <dbReference type="EMBL" id="AFD09192.1"/>
    </source>
</evidence>
<sequence>MTNTPNYIEINRKLWNDKVDYHLNSGFYGVDDFIQGVSSLKSIELDLLGDISKKSVLHLQCHFGQDTLSLARLGAKVTGVDFSDKAIDAARKLNKELGLDAQFYCCDLYELPNHLEQQFDIVYTSYGTIGWLPDLDKWAAIISKFLKPGGKFVFAEFHPFVWMFDYEFKTIAYEYFKADPIIETNSGTYADRDADITNTEISWNHSLSEVFTALINQGLSIQKFEEFNYSPYNCFNNTIEVEPGKFMIKSMEGKIPMVYALVAVK</sequence>